<feature type="compositionally biased region" description="Pro residues" evidence="1">
    <location>
        <begin position="36"/>
        <end position="45"/>
    </location>
</feature>
<reference evidence="4" key="1">
    <citation type="submission" date="2016-09" db="EMBL/GenBank/DDBJ databases">
        <authorList>
            <person name="Lysoe E."/>
        </authorList>
    </citation>
    <scope>NUCLEOTIDE SEQUENCE [LARGE SCALE GENOMIC DNA]</scope>
    <source>
        <strain evidence="4">LJ96T</strain>
    </source>
</reference>
<name>A0A0G9HEU1_9GAMM</name>
<accession>A0A0G9HEU1</accession>
<feature type="chain" id="PRO_5014228210" evidence="2">
    <location>
        <begin position="24"/>
        <end position="147"/>
    </location>
</feature>
<evidence type="ECO:0000313" key="3">
    <source>
        <dbReference type="EMBL" id="APG04709.1"/>
    </source>
</evidence>
<dbReference type="AlphaFoldDB" id="A0A0G9HEU1"/>
<feature type="compositionally biased region" description="Low complexity" evidence="1">
    <location>
        <begin position="46"/>
        <end position="91"/>
    </location>
</feature>
<dbReference type="PATRIC" id="fig|1440763.5.peg.390"/>
<evidence type="ECO:0000313" key="4">
    <source>
        <dbReference type="Proteomes" id="UP000182987"/>
    </source>
</evidence>
<evidence type="ECO:0000256" key="2">
    <source>
        <dbReference type="SAM" id="SignalP"/>
    </source>
</evidence>
<dbReference type="KEGG" id="lrz:BJI69_12930"/>
<keyword evidence="2" id="KW-0732">Signal</keyword>
<proteinExistence type="predicted"/>
<evidence type="ECO:0000256" key="1">
    <source>
        <dbReference type="SAM" id="MobiDB-lite"/>
    </source>
</evidence>
<dbReference type="Proteomes" id="UP000182987">
    <property type="component" value="Chromosome"/>
</dbReference>
<feature type="signal peptide" evidence="2">
    <location>
        <begin position="1"/>
        <end position="23"/>
    </location>
</feature>
<feature type="region of interest" description="Disordered" evidence="1">
    <location>
        <begin position="22"/>
        <end position="147"/>
    </location>
</feature>
<dbReference type="EMBL" id="CP017480">
    <property type="protein sequence ID" value="APG04709.1"/>
    <property type="molecule type" value="Genomic_DNA"/>
</dbReference>
<protein>
    <submittedName>
        <fullName evidence="3">Uncharacterized protein</fullName>
    </submittedName>
</protein>
<feature type="compositionally biased region" description="Polar residues" evidence="1">
    <location>
        <begin position="132"/>
        <end position="147"/>
    </location>
</feature>
<feature type="compositionally biased region" description="Low complexity" evidence="1">
    <location>
        <begin position="107"/>
        <end position="119"/>
    </location>
</feature>
<dbReference type="RefSeq" id="WP_046966384.1">
    <property type="nucleotide sequence ID" value="NZ_CP017480.1"/>
</dbReference>
<feature type="compositionally biased region" description="Low complexity" evidence="1">
    <location>
        <begin position="22"/>
        <end position="35"/>
    </location>
</feature>
<gene>
    <name evidence="3" type="ORF">BJI69_12930</name>
</gene>
<organism evidence="3 4">
    <name type="scientific">Luteibacter rhizovicinus DSM 16549</name>
    <dbReference type="NCBI Taxonomy" id="1440763"/>
    <lineage>
        <taxon>Bacteria</taxon>
        <taxon>Pseudomonadati</taxon>
        <taxon>Pseudomonadota</taxon>
        <taxon>Gammaproteobacteria</taxon>
        <taxon>Lysobacterales</taxon>
        <taxon>Rhodanobacteraceae</taxon>
        <taxon>Luteibacter</taxon>
    </lineage>
</organism>
<dbReference type="STRING" id="1440763.BJI69_12930"/>
<keyword evidence="4" id="KW-1185">Reference proteome</keyword>
<sequence>MTNSSHKILLFVLATAMPLTASAQTQPQPARAAAPAPRPAPPPAVARPVVATPSHTQQFQQQVNRQQLINQQNQNAVQQQLRQNNMSQQRSTATDPALRTQLDNADRAQQQTYQAQQDANARRDQTVPRVRGTTQRGAPASSGSAGR</sequence>